<evidence type="ECO:0000256" key="8">
    <source>
        <dbReference type="ARBA" id="ARBA00023012"/>
    </source>
</evidence>
<dbReference type="PROSITE" id="PS50109">
    <property type="entry name" value="HIS_KIN"/>
    <property type="match status" value="1"/>
</dbReference>
<dbReference type="HOGENOM" id="CLU_000445_89_20_9"/>
<evidence type="ECO:0000256" key="7">
    <source>
        <dbReference type="ARBA" id="ARBA00022840"/>
    </source>
</evidence>
<evidence type="ECO:0000256" key="4">
    <source>
        <dbReference type="ARBA" id="ARBA00022679"/>
    </source>
</evidence>
<dbReference type="Gene3D" id="3.30.565.10">
    <property type="entry name" value="Histidine kinase-like ATPase, C-terminal domain"/>
    <property type="match status" value="1"/>
</dbReference>
<keyword evidence="6" id="KW-0418">Kinase</keyword>
<keyword evidence="7" id="KW-0067">ATP-binding</keyword>
<dbReference type="PATRIC" id="fig|1216932.3.peg.1858"/>
<comment type="catalytic activity">
    <reaction evidence="1">
        <text>ATP + protein L-histidine = ADP + protein N-phospho-L-histidine.</text>
        <dbReference type="EC" id="2.7.13.3"/>
    </reaction>
</comment>
<dbReference type="SMART" id="SM00388">
    <property type="entry name" value="HisKA"/>
    <property type="match status" value="1"/>
</dbReference>
<dbReference type="EMBL" id="HG917868">
    <property type="protein sequence ID" value="CDM69017.1"/>
    <property type="molecule type" value="Genomic_DNA"/>
</dbReference>
<dbReference type="SMART" id="SM00387">
    <property type="entry name" value="HATPase_c"/>
    <property type="match status" value="1"/>
</dbReference>
<accession>W6S3X4</accession>
<dbReference type="PANTHER" id="PTHR43547:SF2">
    <property type="entry name" value="HYBRID SIGNAL TRANSDUCTION HISTIDINE KINASE C"/>
    <property type="match status" value="1"/>
</dbReference>
<gene>
    <name evidence="11" type="ORF">CM240_1859</name>
</gene>
<dbReference type="InterPro" id="IPR036097">
    <property type="entry name" value="HisK_dim/P_sf"/>
</dbReference>
<evidence type="ECO:0000256" key="1">
    <source>
        <dbReference type="ARBA" id="ARBA00000085"/>
    </source>
</evidence>
<dbReference type="Pfam" id="PF02518">
    <property type="entry name" value="HATPase_c"/>
    <property type="match status" value="1"/>
</dbReference>
<keyword evidence="5" id="KW-0547">Nucleotide-binding</keyword>
<protein>
    <recommendedName>
        <fullName evidence="2">histidine kinase</fullName>
        <ecNumber evidence="2">2.7.13.3</ecNumber>
    </recommendedName>
</protein>
<proteinExistence type="predicted"/>
<keyword evidence="9" id="KW-0472">Membrane</keyword>
<dbReference type="InterPro" id="IPR003661">
    <property type="entry name" value="HisK_dim/P_dom"/>
</dbReference>
<evidence type="ECO:0000259" key="10">
    <source>
        <dbReference type="PROSITE" id="PS50109"/>
    </source>
</evidence>
<feature type="transmembrane region" description="Helical" evidence="9">
    <location>
        <begin position="238"/>
        <end position="259"/>
    </location>
</feature>
<dbReference type="PANTHER" id="PTHR43547">
    <property type="entry name" value="TWO-COMPONENT HISTIDINE KINASE"/>
    <property type="match status" value="1"/>
</dbReference>
<keyword evidence="3" id="KW-0597">Phosphoprotein</keyword>
<evidence type="ECO:0000256" key="6">
    <source>
        <dbReference type="ARBA" id="ARBA00022777"/>
    </source>
</evidence>
<dbReference type="Gene3D" id="1.10.287.130">
    <property type="match status" value="1"/>
</dbReference>
<dbReference type="InterPro" id="IPR036890">
    <property type="entry name" value="HATPase_C_sf"/>
</dbReference>
<organism evidence="11 12">
    <name type="scientific">Clostridium bornimense</name>
    <dbReference type="NCBI Taxonomy" id="1216932"/>
    <lineage>
        <taxon>Bacteria</taxon>
        <taxon>Bacillati</taxon>
        <taxon>Bacillota</taxon>
        <taxon>Clostridia</taxon>
        <taxon>Eubacteriales</taxon>
        <taxon>Clostridiaceae</taxon>
        <taxon>Clostridium</taxon>
    </lineage>
</organism>
<dbReference type="GO" id="GO:0000155">
    <property type="term" value="F:phosphorelay sensor kinase activity"/>
    <property type="evidence" value="ECO:0007669"/>
    <property type="project" value="InterPro"/>
</dbReference>
<dbReference type="FunFam" id="3.30.565.10:FF:000037">
    <property type="entry name" value="Hybrid sensor histidine kinase/response regulator"/>
    <property type="match status" value="1"/>
</dbReference>
<evidence type="ECO:0000256" key="5">
    <source>
        <dbReference type="ARBA" id="ARBA00022741"/>
    </source>
</evidence>
<dbReference type="OrthoDB" id="9813394at2"/>
<dbReference type="InterPro" id="IPR003594">
    <property type="entry name" value="HATPase_dom"/>
</dbReference>
<dbReference type="Proteomes" id="UP000019426">
    <property type="component" value="Chromosome M2/40_rep1"/>
</dbReference>
<evidence type="ECO:0000256" key="3">
    <source>
        <dbReference type="ARBA" id="ARBA00022553"/>
    </source>
</evidence>
<evidence type="ECO:0000313" key="11">
    <source>
        <dbReference type="EMBL" id="CDM69017.1"/>
    </source>
</evidence>
<dbReference type="InterPro" id="IPR004358">
    <property type="entry name" value="Sig_transdc_His_kin-like_C"/>
</dbReference>
<evidence type="ECO:0000313" key="12">
    <source>
        <dbReference type="Proteomes" id="UP000019426"/>
    </source>
</evidence>
<keyword evidence="9" id="KW-0812">Transmembrane</keyword>
<dbReference type="Pfam" id="PF00512">
    <property type="entry name" value="HisKA"/>
    <property type="match status" value="1"/>
</dbReference>
<dbReference type="SUPFAM" id="SSF47384">
    <property type="entry name" value="Homodimeric domain of signal transducing histidine kinase"/>
    <property type="match status" value="1"/>
</dbReference>
<keyword evidence="9" id="KW-1133">Transmembrane helix</keyword>
<dbReference type="AlphaFoldDB" id="W6S3X4"/>
<dbReference type="eggNOG" id="COG2205">
    <property type="taxonomic scope" value="Bacteria"/>
</dbReference>
<dbReference type="STRING" id="1216932.CM240_1859"/>
<dbReference type="KEGG" id="clt:CM240_1859"/>
<dbReference type="PRINTS" id="PR00344">
    <property type="entry name" value="BCTRLSENSOR"/>
</dbReference>
<keyword evidence="8" id="KW-0902">Two-component regulatory system</keyword>
<dbReference type="CDD" id="cd00082">
    <property type="entry name" value="HisKA"/>
    <property type="match status" value="1"/>
</dbReference>
<keyword evidence="4" id="KW-0808">Transferase</keyword>
<feature type="domain" description="Histidine kinase" evidence="10">
    <location>
        <begin position="288"/>
        <end position="509"/>
    </location>
</feature>
<name>W6S3X4_9CLOT</name>
<dbReference type="GO" id="GO:0005524">
    <property type="term" value="F:ATP binding"/>
    <property type="evidence" value="ECO:0007669"/>
    <property type="project" value="UniProtKB-KW"/>
</dbReference>
<evidence type="ECO:0000256" key="9">
    <source>
        <dbReference type="SAM" id="Phobius"/>
    </source>
</evidence>
<sequence length="537" mass="60972">MIFNSNSFAYKTPVVSIGINEHFTLSEKENEYITGVFEIEDNLKYLNMLIDINPELSNLIIVSDKSKYSSIIKENINSVSYLTSKPIEISFIEEEYLDNVLINLKKVASPQSAILIMGDFKSSDENIISDLSVIIDSIKSITDAPIYTKVPSYLYAGAVGGVMKFGENHGYIAGEIISKLLLGENIKNLNSIHNSLYLTVFNYDALNYYNINPLLLPKGSLYINKNKFDLLLPRPLKYLTWSTLIIITLVFIFTIFKYIRDKKTATLNKILLNQALENDRLKTNFITTISHELRTPLNIILSTTKLISLSIKKSIIDKEYLLLKLDYIENNSNRLLKLINNIIDITKIESGFLTPNFAMDNIVEVVENTTLSIIDLAKEHNVNIIFDTEEEEIMMSIDRIMIERIILNLISNSIKFTKSLGTIYVSINKKNDNVIISVEDNGIGIPNDEIDNVFHRFHQVDSSLSRHNEGSGLGLFIVNSLVNLHYGKIEVFSIENIGTKFDITLPIFITNVTNDDNITIQPLEQLIKVEMSDLKEK</sequence>
<evidence type="ECO:0000256" key="2">
    <source>
        <dbReference type="ARBA" id="ARBA00012438"/>
    </source>
</evidence>
<reference evidence="11 12" key="1">
    <citation type="submission" date="2013-11" db="EMBL/GenBank/DDBJ databases">
        <title>Complete genome sequence of Clostridum sp. M2/40.</title>
        <authorList>
            <person name="Wibberg D."/>
            <person name="Puehler A."/>
            <person name="Schlueter A."/>
        </authorList>
    </citation>
    <scope>NUCLEOTIDE SEQUENCE [LARGE SCALE GENOMIC DNA]</scope>
    <source>
        <strain evidence="12">M2/40</strain>
    </source>
</reference>
<dbReference type="EC" id="2.7.13.3" evidence="2"/>
<keyword evidence="12" id="KW-1185">Reference proteome</keyword>
<dbReference type="SUPFAM" id="SSF55874">
    <property type="entry name" value="ATPase domain of HSP90 chaperone/DNA topoisomerase II/histidine kinase"/>
    <property type="match status" value="1"/>
</dbReference>
<dbReference type="InterPro" id="IPR005467">
    <property type="entry name" value="His_kinase_dom"/>
</dbReference>